<evidence type="ECO:0000313" key="4">
    <source>
        <dbReference type="Proteomes" id="UP001611397"/>
    </source>
</evidence>
<reference evidence="3 4" key="1">
    <citation type="submission" date="2024-10" db="EMBL/GenBank/DDBJ databases">
        <title>The Natural Products Discovery Center: Release of the First 8490 Sequenced Strains for Exploring Actinobacteria Biosynthetic Diversity.</title>
        <authorList>
            <person name="Kalkreuter E."/>
            <person name="Kautsar S.A."/>
            <person name="Yang D."/>
            <person name="Bader C.D."/>
            <person name="Teijaro C.N."/>
            <person name="Fluegel L."/>
            <person name="Davis C.M."/>
            <person name="Simpson J.R."/>
            <person name="Lauterbach L."/>
            <person name="Steele A.D."/>
            <person name="Gui C."/>
            <person name="Meng S."/>
            <person name="Li G."/>
            <person name="Viehrig K."/>
            <person name="Ye F."/>
            <person name="Su P."/>
            <person name="Kiefer A.F."/>
            <person name="Nichols A."/>
            <person name="Cepeda A.J."/>
            <person name="Yan W."/>
            <person name="Fan B."/>
            <person name="Jiang Y."/>
            <person name="Adhikari A."/>
            <person name="Zheng C.-J."/>
            <person name="Schuster L."/>
            <person name="Cowan T.M."/>
            <person name="Smanski M.J."/>
            <person name="Chevrette M.G."/>
            <person name="De Carvalho L.P.S."/>
            <person name="Shen B."/>
        </authorList>
    </citation>
    <scope>NUCLEOTIDE SEQUENCE [LARGE SCALE GENOMIC DNA]</scope>
    <source>
        <strain evidence="3 4">NPDC020295</strain>
    </source>
</reference>
<evidence type="ECO:0000256" key="1">
    <source>
        <dbReference type="SAM" id="MobiDB-lite"/>
    </source>
</evidence>
<gene>
    <name evidence="3" type="ORF">ACH49L_03565</name>
</gene>
<accession>A0ABW7V032</accession>
<feature type="domain" description="Trypsin-co-occurring" evidence="2">
    <location>
        <begin position="22"/>
        <end position="118"/>
    </location>
</feature>
<dbReference type="EMBL" id="JBIRWM010000001">
    <property type="protein sequence ID" value="MFI2154767.1"/>
    <property type="molecule type" value="Genomic_DNA"/>
</dbReference>
<name>A0ABW7V032_STROI</name>
<dbReference type="InterPro" id="IPR045794">
    <property type="entry name" value="Trypco1"/>
</dbReference>
<comment type="caution">
    <text evidence="3">The sequence shown here is derived from an EMBL/GenBank/DDBJ whole genome shotgun (WGS) entry which is preliminary data.</text>
</comment>
<evidence type="ECO:0000259" key="2">
    <source>
        <dbReference type="Pfam" id="PF19493"/>
    </source>
</evidence>
<dbReference type="Proteomes" id="UP001611397">
    <property type="component" value="Unassembled WGS sequence"/>
</dbReference>
<dbReference type="RefSeq" id="WP_107120780.1">
    <property type="nucleotide sequence ID" value="NZ_JBHYQQ010000007.1"/>
</dbReference>
<protein>
    <submittedName>
        <fullName evidence="3">CU044_2847 family protein</fullName>
    </submittedName>
</protein>
<sequence>MGWSLVGYDGGAGVSVDELVEFRTEDGALVVVEGAAGTRSGARLVSRGEGPAQAARTFEGALDGVRAAAASALRVFRDGSLCPDAVEIEFGVRLTAEAGAVIAKGSAEGHLVVKLSWSPGQAPDQAAPGQNPPAWAASAQHASPPAVPGQAAPDRSVPGPEAADR</sequence>
<dbReference type="Pfam" id="PF19493">
    <property type="entry name" value="Trypco1"/>
    <property type="match status" value="1"/>
</dbReference>
<keyword evidence="4" id="KW-1185">Reference proteome</keyword>
<organism evidence="3 4">
    <name type="scientific">Streptomyces olivaceoviridis</name>
    <name type="common">Streptomyces corchorusii</name>
    <dbReference type="NCBI Taxonomy" id="1921"/>
    <lineage>
        <taxon>Bacteria</taxon>
        <taxon>Bacillati</taxon>
        <taxon>Actinomycetota</taxon>
        <taxon>Actinomycetes</taxon>
        <taxon>Kitasatosporales</taxon>
        <taxon>Streptomycetaceae</taxon>
        <taxon>Streptomyces</taxon>
    </lineage>
</organism>
<proteinExistence type="predicted"/>
<dbReference type="NCBIfam" id="NF041216">
    <property type="entry name" value="CU044_2847_fam"/>
    <property type="match status" value="1"/>
</dbReference>
<evidence type="ECO:0000313" key="3">
    <source>
        <dbReference type="EMBL" id="MFI2154767.1"/>
    </source>
</evidence>
<feature type="region of interest" description="Disordered" evidence="1">
    <location>
        <begin position="119"/>
        <end position="165"/>
    </location>
</feature>